<dbReference type="SUPFAM" id="SSF55469">
    <property type="entry name" value="FMN-dependent nitroreductase-like"/>
    <property type="match status" value="1"/>
</dbReference>
<keyword evidence="2" id="KW-0560">Oxidoreductase</keyword>
<reference evidence="5" key="1">
    <citation type="submission" date="2020-08" db="EMBL/GenBank/DDBJ databases">
        <title>Taxonomic study for Lactobacillus species isolated from hardwood bark.</title>
        <authorList>
            <person name="Tohno M."/>
            <person name="Tanizawa Y."/>
        </authorList>
    </citation>
    <scope>NUCLEOTIDE SEQUENCE</scope>
    <source>
        <strain evidence="5">B40</strain>
    </source>
</reference>
<comment type="similarity">
    <text evidence="1">Belongs to the nitroreductase family.</text>
</comment>
<comment type="caution">
    <text evidence="5">The sequence shown here is derived from an EMBL/GenBank/DDBJ whole genome shotgun (WGS) entry which is preliminary data.</text>
</comment>
<feature type="domain" description="Nitroreductase" evidence="4">
    <location>
        <begin position="62"/>
        <end position="239"/>
    </location>
</feature>
<dbReference type="Pfam" id="PF00881">
    <property type="entry name" value="Nitroreductase"/>
    <property type="match status" value="1"/>
</dbReference>
<dbReference type="InterPro" id="IPR000415">
    <property type="entry name" value="Nitroreductase-like"/>
</dbReference>
<evidence type="ECO:0000313" key="5">
    <source>
        <dbReference type="EMBL" id="GFZ26746.1"/>
    </source>
</evidence>
<accession>A0A916VH80</accession>
<sequence>MSEKKMDAETAAEAALKTSKMSTDDVNLNQPKKNEKADARERELLDLAKKFKTNDFGKILLARHSCPEYDPNVKISRDEMRDILEAATTAPSSLNMQPWRFVVVDSDEGKAKLDKIVGPANHLKVKTASSIVMVFGDRKFYEQAAKINEATYEMGGFPKENQEFLTKFAQSYFPTLSEETKEEWIMHDCGLVEMALMLVARAHGYDTNPMDGFKKEPAAKLFDLDEKRYKPVLIVSMGKAKGHGRYCSRLSLDEVARFE</sequence>
<dbReference type="EMBL" id="BMAY01000003">
    <property type="protein sequence ID" value="GFZ26746.1"/>
    <property type="molecule type" value="Genomic_DNA"/>
</dbReference>
<dbReference type="CDD" id="cd02137">
    <property type="entry name" value="MhqN-like"/>
    <property type="match status" value="1"/>
</dbReference>
<feature type="region of interest" description="Disordered" evidence="3">
    <location>
        <begin position="1"/>
        <end position="40"/>
    </location>
</feature>
<evidence type="ECO:0000313" key="6">
    <source>
        <dbReference type="Proteomes" id="UP000677218"/>
    </source>
</evidence>
<dbReference type="AlphaFoldDB" id="A0A916VH80"/>
<dbReference type="PANTHER" id="PTHR43673:SF10">
    <property type="entry name" value="NADH DEHYDROGENASE_NAD(P)H NITROREDUCTASE XCC3605-RELATED"/>
    <property type="match status" value="1"/>
</dbReference>
<evidence type="ECO:0000259" key="4">
    <source>
        <dbReference type="Pfam" id="PF00881"/>
    </source>
</evidence>
<dbReference type="GO" id="GO:0016491">
    <property type="term" value="F:oxidoreductase activity"/>
    <property type="evidence" value="ECO:0007669"/>
    <property type="project" value="UniProtKB-KW"/>
</dbReference>
<dbReference type="PANTHER" id="PTHR43673">
    <property type="entry name" value="NAD(P)H NITROREDUCTASE YDGI-RELATED"/>
    <property type="match status" value="1"/>
</dbReference>
<evidence type="ECO:0000256" key="3">
    <source>
        <dbReference type="SAM" id="MobiDB-lite"/>
    </source>
</evidence>
<dbReference type="RefSeq" id="WP_246487310.1">
    <property type="nucleotide sequence ID" value="NZ_BMAY01000003.1"/>
</dbReference>
<protein>
    <submittedName>
        <fullName evidence="5">Nitroreductase</fullName>
    </submittedName>
</protein>
<dbReference type="Proteomes" id="UP000677218">
    <property type="component" value="Unassembled WGS sequence"/>
</dbReference>
<keyword evidence="6" id="KW-1185">Reference proteome</keyword>
<organism evidence="5 6">
    <name type="scientific">Lactobacillus corticis</name>
    <dbReference type="NCBI Taxonomy" id="2201249"/>
    <lineage>
        <taxon>Bacteria</taxon>
        <taxon>Bacillati</taxon>
        <taxon>Bacillota</taxon>
        <taxon>Bacilli</taxon>
        <taxon>Lactobacillales</taxon>
        <taxon>Lactobacillaceae</taxon>
        <taxon>Lactobacillus</taxon>
    </lineage>
</organism>
<gene>
    <name evidence="5" type="primary">nfnB_4</name>
    <name evidence="5" type="ORF">LCB40_06260</name>
</gene>
<evidence type="ECO:0000256" key="2">
    <source>
        <dbReference type="ARBA" id="ARBA00023002"/>
    </source>
</evidence>
<dbReference type="Gene3D" id="3.40.109.10">
    <property type="entry name" value="NADH Oxidase"/>
    <property type="match status" value="1"/>
</dbReference>
<feature type="compositionally biased region" description="Polar residues" evidence="3">
    <location>
        <begin position="19"/>
        <end position="31"/>
    </location>
</feature>
<proteinExistence type="inferred from homology"/>
<evidence type="ECO:0000256" key="1">
    <source>
        <dbReference type="ARBA" id="ARBA00007118"/>
    </source>
</evidence>
<name>A0A916VH80_9LACO</name>
<dbReference type="InterPro" id="IPR029479">
    <property type="entry name" value="Nitroreductase"/>
</dbReference>